<keyword evidence="2" id="KW-1185">Reference proteome</keyword>
<protein>
    <submittedName>
        <fullName evidence="1">Uncharacterized protein</fullName>
    </submittedName>
</protein>
<dbReference type="EMBL" id="BMHP01000002">
    <property type="protein sequence ID" value="GGD72422.1"/>
    <property type="molecule type" value="Genomic_DNA"/>
</dbReference>
<organism evidence="1 2">
    <name type="scientific">Paenibacillus nasutitermitis</name>
    <dbReference type="NCBI Taxonomy" id="1652958"/>
    <lineage>
        <taxon>Bacteria</taxon>
        <taxon>Bacillati</taxon>
        <taxon>Bacillota</taxon>
        <taxon>Bacilli</taxon>
        <taxon>Bacillales</taxon>
        <taxon>Paenibacillaceae</taxon>
        <taxon>Paenibacillus</taxon>
    </lineage>
</organism>
<dbReference type="AlphaFoldDB" id="A0A917DUT0"/>
<sequence length="207" mass="23436">MTIIDKLATSLNRKDEGPIQELAKYIADRDDKGAVIELVDNLHNNDKNIQSDCIKVLYEIGDLKPSLIAEYSKEFVTLLDHGNNRLVWGAMTALDAITLESPEVIYLALEKIVVITDKGSVITKDHGVNILIKLCSFKQYADHAFRLLIEQLKKCPTNQLPMYAENAISIVNDKNKALFIKTLSSRLNEIEKDTKRKRVEKLIKKLS</sequence>
<proteinExistence type="predicted"/>
<reference evidence="1" key="1">
    <citation type="journal article" date="2014" name="Int. J. Syst. Evol. Microbiol.">
        <title>Complete genome sequence of Corynebacterium casei LMG S-19264T (=DSM 44701T), isolated from a smear-ripened cheese.</title>
        <authorList>
            <consortium name="US DOE Joint Genome Institute (JGI-PGF)"/>
            <person name="Walter F."/>
            <person name="Albersmeier A."/>
            <person name="Kalinowski J."/>
            <person name="Ruckert C."/>
        </authorList>
    </citation>
    <scope>NUCLEOTIDE SEQUENCE</scope>
    <source>
        <strain evidence="1">CGMCC 1.15178</strain>
    </source>
</reference>
<dbReference type="InterPro" id="IPR016024">
    <property type="entry name" value="ARM-type_fold"/>
</dbReference>
<dbReference type="InterPro" id="IPR011989">
    <property type="entry name" value="ARM-like"/>
</dbReference>
<dbReference type="RefSeq" id="WP_188993007.1">
    <property type="nucleotide sequence ID" value="NZ_BMHP01000002.1"/>
</dbReference>
<name>A0A917DUT0_9BACL</name>
<accession>A0A917DUT0</accession>
<gene>
    <name evidence="1" type="ORF">GCM10010911_32920</name>
</gene>
<evidence type="ECO:0000313" key="2">
    <source>
        <dbReference type="Proteomes" id="UP000612456"/>
    </source>
</evidence>
<reference evidence="1" key="2">
    <citation type="submission" date="2020-09" db="EMBL/GenBank/DDBJ databases">
        <authorList>
            <person name="Sun Q."/>
            <person name="Zhou Y."/>
        </authorList>
    </citation>
    <scope>NUCLEOTIDE SEQUENCE</scope>
    <source>
        <strain evidence="1">CGMCC 1.15178</strain>
    </source>
</reference>
<evidence type="ECO:0000313" key="1">
    <source>
        <dbReference type="EMBL" id="GGD72422.1"/>
    </source>
</evidence>
<comment type="caution">
    <text evidence="1">The sequence shown here is derived from an EMBL/GenBank/DDBJ whole genome shotgun (WGS) entry which is preliminary data.</text>
</comment>
<dbReference type="Gene3D" id="1.25.10.10">
    <property type="entry name" value="Leucine-rich Repeat Variant"/>
    <property type="match status" value="1"/>
</dbReference>
<dbReference type="SUPFAM" id="SSF48371">
    <property type="entry name" value="ARM repeat"/>
    <property type="match status" value="1"/>
</dbReference>
<dbReference type="Proteomes" id="UP000612456">
    <property type="component" value="Unassembled WGS sequence"/>
</dbReference>